<organism evidence="2 3">
    <name type="scientific">Eumeta variegata</name>
    <name type="common">Bagworm moth</name>
    <name type="synonym">Eumeta japonica</name>
    <dbReference type="NCBI Taxonomy" id="151549"/>
    <lineage>
        <taxon>Eukaryota</taxon>
        <taxon>Metazoa</taxon>
        <taxon>Ecdysozoa</taxon>
        <taxon>Arthropoda</taxon>
        <taxon>Hexapoda</taxon>
        <taxon>Insecta</taxon>
        <taxon>Pterygota</taxon>
        <taxon>Neoptera</taxon>
        <taxon>Endopterygota</taxon>
        <taxon>Lepidoptera</taxon>
        <taxon>Glossata</taxon>
        <taxon>Ditrysia</taxon>
        <taxon>Tineoidea</taxon>
        <taxon>Psychidae</taxon>
        <taxon>Oiketicinae</taxon>
        <taxon>Eumeta</taxon>
    </lineage>
</organism>
<comment type="caution">
    <text evidence="2">The sequence shown here is derived from an EMBL/GenBank/DDBJ whole genome shotgun (WGS) entry which is preliminary data.</text>
</comment>
<accession>A0A4C1W673</accession>
<dbReference type="AlphaFoldDB" id="A0A4C1W673"/>
<dbReference type="Proteomes" id="UP000299102">
    <property type="component" value="Unassembled WGS sequence"/>
</dbReference>
<keyword evidence="3" id="KW-1185">Reference proteome</keyword>
<proteinExistence type="predicted"/>
<gene>
    <name evidence="2" type="ORF">EVAR_24236_1</name>
</gene>
<evidence type="ECO:0000256" key="1">
    <source>
        <dbReference type="SAM" id="MobiDB-lite"/>
    </source>
</evidence>
<dbReference type="EMBL" id="BGZK01000475">
    <property type="protein sequence ID" value="GBP46042.1"/>
    <property type="molecule type" value="Genomic_DNA"/>
</dbReference>
<evidence type="ECO:0000313" key="3">
    <source>
        <dbReference type="Proteomes" id="UP000299102"/>
    </source>
</evidence>
<evidence type="ECO:0000313" key="2">
    <source>
        <dbReference type="EMBL" id="GBP46042.1"/>
    </source>
</evidence>
<sequence>MVSAMVTAFGSTSVSGTEPRERSSQLRFYLNKTTITFSIVALNTTLQGVMYVKVLSRLKGGAGAARARDCAVFRRAPAPRAPRPTRRERRRSPCLYVFIGKININRRWRFEEGSRFRKLSRKKDNGGRGAGAGSAARPTYENENITLTGHRSACKPGQRSPRDSAGIEPATSAVFVCEIWQYRGAPRPDTLRVLTLLALNITSIKTYPGAHAAPGRSNQFAHPIGLVLLKRSHQRRGRARDARATAAPRPAARGANRVPDIWFLRQYLTPAVFHARCLLRVPMTYGRREIYSPNINYDFECGSRRGRRRGPVLKTDASPASARDRRFVIVLTSANPFT</sequence>
<reference evidence="2 3" key="1">
    <citation type="journal article" date="2019" name="Commun. Biol.">
        <title>The bagworm genome reveals a unique fibroin gene that provides high tensile strength.</title>
        <authorList>
            <person name="Kono N."/>
            <person name="Nakamura H."/>
            <person name="Ohtoshi R."/>
            <person name="Tomita M."/>
            <person name="Numata K."/>
            <person name="Arakawa K."/>
        </authorList>
    </citation>
    <scope>NUCLEOTIDE SEQUENCE [LARGE SCALE GENOMIC DNA]</scope>
</reference>
<protein>
    <submittedName>
        <fullName evidence="2">Uncharacterized protein</fullName>
    </submittedName>
</protein>
<name>A0A4C1W673_EUMVA</name>
<feature type="region of interest" description="Disordered" evidence="1">
    <location>
        <begin position="120"/>
        <end position="166"/>
    </location>
</feature>